<feature type="compositionally biased region" description="Low complexity" evidence="1">
    <location>
        <begin position="362"/>
        <end position="380"/>
    </location>
</feature>
<comment type="caution">
    <text evidence="2">The sequence shown here is derived from an EMBL/GenBank/DDBJ whole genome shotgun (WGS) entry which is preliminary data.</text>
</comment>
<dbReference type="AlphaFoldDB" id="A0A0B1NVG4"/>
<protein>
    <submittedName>
        <fullName evidence="2">Uncharacterized protein</fullName>
    </submittedName>
</protein>
<dbReference type="STRING" id="52586.A0A0B1NVG4"/>
<dbReference type="EMBL" id="JNVN01004505">
    <property type="protein sequence ID" value="KHJ30307.1"/>
    <property type="molecule type" value="Genomic_DNA"/>
</dbReference>
<reference evidence="2 3" key="1">
    <citation type="journal article" date="2014" name="BMC Genomics">
        <title>Adaptive genomic structural variation in the grape powdery mildew pathogen, Erysiphe necator.</title>
        <authorList>
            <person name="Jones L."/>
            <person name="Riaz S."/>
            <person name="Morales-Cruz A."/>
            <person name="Amrine K.C."/>
            <person name="McGuire B."/>
            <person name="Gubler W.D."/>
            <person name="Walker M.A."/>
            <person name="Cantu D."/>
        </authorList>
    </citation>
    <scope>NUCLEOTIDE SEQUENCE [LARGE SCALE GENOMIC DNA]</scope>
    <source>
        <strain evidence="3">c</strain>
    </source>
</reference>
<evidence type="ECO:0000313" key="3">
    <source>
        <dbReference type="Proteomes" id="UP000030854"/>
    </source>
</evidence>
<gene>
    <name evidence="2" type="ORF">EV44_g1736</name>
</gene>
<feature type="compositionally biased region" description="Polar residues" evidence="1">
    <location>
        <begin position="327"/>
        <end position="361"/>
    </location>
</feature>
<dbReference type="HOGENOM" id="CLU_728013_0_0_1"/>
<feature type="compositionally biased region" description="Polar residues" evidence="1">
    <location>
        <begin position="305"/>
        <end position="319"/>
    </location>
</feature>
<name>A0A0B1NVG4_UNCNE</name>
<proteinExistence type="predicted"/>
<evidence type="ECO:0000313" key="2">
    <source>
        <dbReference type="EMBL" id="KHJ30307.1"/>
    </source>
</evidence>
<keyword evidence="3" id="KW-1185">Reference proteome</keyword>
<sequence length="380" mass="42958">MSRNLSSEIGSQPISDSGSEYNINDFIGVHFNFLEIIRGVRERGLHPCDFEGPLARVVRKLLDEDYDIWGFIVIKTWRTSTEVWELFWGHFMQYLAEVLKERGIMVDFSLGLGSKLSWVLVDEEYLYDATPAQVRTEFQSLIEDENSCPVGVDVNIALMFDENSASSLINLSPDTPPFVIAVTRSVDDEDACDDSETSFSGVFKIAMDALITDIWYLLACGTSPRRLDPGSEGIYTANGYRNEHQIVFRNRELLSVFVRSTESPQFNYHHAYQHGYQQGYHDGQYEGYRRGYAYGNLIENQNRSQDGSEILSQDSNQNETIHEAQNENRNGTVNENRNGTVNENRNGTVNENRNGTVNENRNGTVNGNQNGAQNGNLNGN</sequence>
<organism evidence="2 3">
    <name type="scientific">Uncinula necator</name>
    <name type="common">Grape powdery mildew</name>
    <dbReference type="NCBI Taxonomy" id="52586"/>
    <lineage>
        <taxon>Eukaryota</taxon>
        <taxon>Fungi</taxon>
        <taxon>Dikarya</taxon>
        <taxon>Ascomycota</taxon>
        <taxon>Pezizomycotina</taxon>
        <taxon>Leotiomycetes</taxon>
        <taxon>Erysiphales</taxon>
        <taxon>Erysiphaceae</taxon>
        <taxon>Erysiphe</taxon>
    </lineage>
</organism>
<dbReference type="Proteomes" id="UP000030854">
    <property type="component" value="Unassembled WGS sequence"/>
</dbReference>
<accession>A0A0B1NVG4</accession>
<feature type="region of interest" description="Disordered" evidence="1">
    <location>
        <begin position="305"/>
        <end position="380"/>
    </location>
</feature>
<evidence type="ECO:0000256" key="1">
    <source>
        <dbReference type="SAM" id="MobiDB-lite"/>
    </source>
</evidence>